<dbReference type="Gene3D" id="3.40.50.300">
    <property type="entry name" value="P-loop containing nucleotide triphosphate hydrolases"/>
    <property type="match status" value="1"/>
</dbReference>
<dbReference type="CDD" id="cd00882">
    <property type="entry name" value="Ras_like_GTPase"/>
    <property type="match status" value="1"/>
</dbReference>
<reference evidence="3" key="1">
    <citation type="journal article" date="2021" name="PeerJ">
        <title>Extensive microbial diversity within the chicken gut microbiome revealed by metagenomics and culture.</title>
        <authorList>
            <person name="Gilroy R."/>
            <person name="Ravi A."/>
            <person name="Getino M."/>
            <person name="Pursley I."/>
            <person name="Horton D.L."/>
            <person name="Alikhan N.F."/>
            <person name="Baker D."/>
            <person name="Gharbi K."/>
            <person name="Hall N."/>
            <person name="Watson M."/>
            <person name="Adriaenssens E.M."/>
            <person name="Foster-Nyarko E."/>
            <person name="Jarju S."/>
            <person name="Secka A."/>
            <person name="Antonio M."/>
            <person name="Oren A."/>
            <person name="Chaudhuri R.R."/>
            <person name="La Ragione R."/>
            <person name="Hildebrand F."/>
            <person name="Pallen M.J."/>
        </authorList>
    </citation>
    <scope>NUCLEOTIDE SEQUENCE</scope>
    <source>
        <strain evidence="3">14324</strain>
    </source>
</reference>
<protein>
    <submittedName>
        <fullName evidence="3">EutP/PduV family microcompartment system protein</fullName>
    </submittedName>
</protein>
<dbReference type="PANTHER" id="PTHR40453">
    <property type="entry name" value="PROTEIN YOEF"/>
    <property type="match status" value="1"/>
</dbReference>
<evidence type="ECO:0000313" key="3">
    <source>
        <dbReference type="EMBL" id="HIZ21966.1"/>
    </source>
</evidence>
<sequence>MKKIALMGRSEAGKTTLTQALKGEKIHYHKTQYVNNFDVIIDTPGEYAQTHGLGHALALYAYEADIVGLLVASNEPYCLFPPCSTCTANREVIGIVTKIHAPDGKPERAASWLRLAGCKKIFYVDSKTQEGIPEILEYLKEDGDVLPWETKPEADGKKRANELPQEESQ</sequence>
<name>A0A9D2DRE7_9FIRM</name>
<evidence type="ECO:0000313" key="4">
    <source>
        <dbReference type="Proteomes" id="UP000824041"/>
    </source>
</evidence>
<dbReference type="GO" id="GO:0006576">
    <property type="term" value="P:biogenic amine metabolic process"/>
    <property type="evidence" value="ECO:0007669"/>
    <property type="project" value="InterPro"/>
</dbReference>
<evidence type="ECO:0000256" key="1">
    <source>
        <dbReference type="PIRNR" id="PIRNR036409"/>
    </source>
</evidence>
<dbReference type="EMBL" id="DXBU01000055">
    <property type="protein sequence ID" value="HIZ21966.1"/>
    <property type="molecule type" value="Genomic_DNA"/>
</dbReference>
<accession>A0A9D2DRE7</accession>
<feature type="region of interest" description="Disordered" evidence="2">
    <location>
        <begin position="147"/>
        <end position="169"/>
    </location>
</feature>
<dbReference type="GO" id="GO:0005524">
    <property type="term" value="F:ATP binding"/>
    <property type="evidence" value="ECO:0007669"/>
    <property type="project" value="UniProtKB-UniRule"/>
</dbReference>
<reference evidence="3" key="2">
    <citation type="submission" date="2021-04" db="EMBL/GenBank/DDBJ databases">
        <authorList>
            <person name="Gilroy R."/>
        </authorList>
    </citation>
    <scope>NUCLEOTIDE SEQUENCE</scope>
    <source>
        <strain evidence="3">14324</strain>
    </source>
</reference>
<dbReference type="SUPFAM" id="SSF52540">
    <property type="entry name" value="P-loop containing nucleoside triphosphate hydrolases"/>
    <property type="match status" value="1"/>
</dbReference>
<comment type="caution">
    <text evidence="3">The sequence shown here is derived from an EMBL/GenBank/DDBJ whole genome shotgun (WGS) entry which is preliminary data.</text>
</comment>
<dbReference type="AlphaFoldDB" id="A0A9D2DRE7"/>
<dbReference type="Proteomes" id="UP000824041">
    <property type="component" value="Unassembled WGS sequence"/>
</dbReference>
<comment type="similarity">
    <text evidence="1">Belongs to the EutP/PduV family.</text>
</comment>
<proteinExistence type="inferred from homology"/>
<dbReference type="PANTHER" id="PTHR40453:SF1">
    <property type="entry name" value="PROTEIN YOEF"/>
    <property type="match status" value="1"/>
</dbReference>
<evidence type="ECO:0000256" key="2">
    <source>
        <dbReference type="SAM" id="MobiDB-lite"/>
    </source>
</evidence>
<dbReference type="Pfam" id="PF10662">
    <property type="entry name" value="PduV-EutP"/>
    <property type="match status" value="1"/>
</dbReference>
<dbReference type="PIRSF" id="PIRSF036409">
    <property type="entry name" value="EutP_PduV"/>
    <property type="match status" value="1"/>
</dbReference>
<gene>
    <name evidence="3" type="ORF">IAA21_04090</name>
</gene>
<keyword evidence="1" id="KW-0547">Nucleotide-binding</keyword>
<feature type="compositionally biased region" description="Basic and acidic residues" evidence="2">
    <location>
        <begin position="150"/>
        <end position="161"/>
    </location>
</feature>
<dbReference type="InterPro" id="IPR012381">
    <property type="entry name" value="EutP_PduV"/>
</dbReference>
<organism evidence="3 4">
    <name type="scientific">Candidatus Blautia faecigallinarum</name>
    <dbReference type="NCBI Taxonomy" id="2838488"/>
    <lineage>
        <taxon>Bacteria</taxon>
        <taxon>Bacillati</taxon>
        <taxon>Bacillota</taxon>
        <taxon>Clostridia</taxon>
        <taxon>Lachnospirales</taxon>
        <taxon>Lachnospiraceae</taxon>
        <taxon>Blautia</taxon>
    </lineage>
</organism>
<dbReference type="InterPro" id="IPR027417">
    <property type="entry name" value="P-loop_NTPase"/>
</dbReference>